<dbReference type="AlphaFoldDB" id="A0A0L9UJW4"/>
<proteinExistence type="predicted"/>
<organism evidence="2 3">
    <name type="scientific">Phaseolus angularis</name>
    <name type="common">Azuki bean</name>
    <name type="synonym">Vigna angularis</name>
    <dbReference type="NCBI Taxonomy" id="3914"/>
    <lineage>
        <taxon>Eukaryota</taxon>
        <taxon>Viridiplantae</taxon>
        <taxon>Streptophyta</taxon>
        <taxon>Embryophyta</taxon>
        <taxon>Tracheophyta</taxon>
        <taxon>Spermatophyta</taxon>
        <taxon>Magnoliopsida</taxon>
        <taxon>eudicotyledons</taxon>
        <taxon>Gunneridae</taxon>
        <taxon>Pentapetalae</taxon>
        <taxon>rosids</taxon>
        <taxon>fabids</taxon>
        <taxon>Fabales</taxon>
        <taxon>Fabaceae</taxon>
        <taxon>Papilionoideae</taxon>
        <taxon>50 kb inversion clade</taxon>
        <taxon>NPAAA clade</taxon>
        <taxon>indigoferoid/millettioid clade</taxon>
        <taxon>Phaseoleae</taxon>
        <taxon>Vigna</taxon>
    </lineage>
</organism>
<sequence length="248" mass="26527">MDRLTIGLQTGARENERVEPAASDVGDVTSDALGRPNGGVMLLDRWRAWAAVNGGEGGSCSPLLGVGNLWVLQKFCHRPLDCACCRVCPAMPMLVEDDSEAEPTGATDDAEAGASVNDTNNWQLPSCERRQGFDERVVIAMQGGTDGAIEDVDTGDGVVVSEAVFATDDAETGHRAVVIEDVEPLGADSGGEARYNLDVMTMVEGISGYFNLPLSPCKEFLVCSCWKPLCLDFLVGWQYLVMAFPAFL</sequence>
<protein>
    <submittedName>
        <fullName evidence="2">Uncharacterized protein</fullName>
    </submittedName>
</protein>
<evidence type="ECO:0000256" key="1">
    <source>
        <dbReference type="SAM" id="MobiDB-lite"/>
    </source>
</evidence>
<evidence type="ECO:0000313" key="2">
    <source>
        <dbReference type="EMBL" id="KOM42864.1"/>
    </source>
</evidence>
<reference evidence="3" key="1">
    <citation type="journal article" date="2015" name="Proc. Natl. Acad. Sci. U.S.A.">
        <title>Genome sequencing of adzuki bean (Vigna angularis) provides insight into high starch and low fat accumulation and domestication.</title>
        <authorList>
            <person name="Yang K."/>
            <person name="Tian Z."/>
            <person name="Chen C."/>
            <person name="Luo L."/>
            <person name="Zhao B."/>
            <person name="Wang Z."/>
            <person name="Yu L."/>
            <person name="Li Y."/>
            <person name="Sun Y."/>
            <person name="Li W."/>
            <person name="Chen Y."/>
            <person name="Li Y."/>
            <person name="Zhang Y."/>
            <person name="Ai D."/>
            <person name="Zhao J."/>
            <person name="Shang C."/>
            <person name="Ma Y."/>
            <person name="Wu B."/>
            <person name="Wang M."/>
            <person name="Gao L."/>
            <person name="Sun D."/>
            <person name="Zhang P."/>
            <person name="Guo F."/>
            <person name="Wang W."/>
            <person name="Li Y."/>
            <person name="Wang J."/>
            <person name="Varshney R.K."/>
            <person name="Wang J."/>
            <person name="Ling H.Q."/>
            <person name="Wan P."/>
        </authorList>
    </citation>
    <scope>NUCLEOTIDE SEQUENCE</scope>
    <source>
        <strain evidence="3">cv. Jingnong 6</strain>
    </source>
</reference>
<evidence type="ECO:0000313" key="3">
    <source>
        <dbReference type="Proteomes" id="UP000053144"/>
    </source>
</evidence>
<dbReference type="Proteomes" id="UP000053144">
    <property type="component" value="Chromosome 5"/>
</dbReference>
<dbReference type="Gramene" id="KOM42864">
    <property type="protein sequence ID" value="KOM42864"/>
    <property type="gene ID" value="LR48_Vigan05g046800"/>
</dbReference>
<feature type="region of interest" description="Disordered" evidence="1">
    <location>
        <begin position="99"/>
        <end position="121"/>
    </location>
</feature>
<accession>A0A0L9UJW4</accession>
<name>A0A0L9UJW4_PHAAN</name>
<gene>
    <name evidence="2" type="ORF">LR48_Vigan05g046800</name>
</gene>
<feature type="region of interest" description="Disordered" evidence="1">
    <location>
        <begin position="1"/>
        <end position="30"/>
    </location>
</feature>
<dbReference type="EMBL" id="CM003375">
    <property type="protein sequence ID" value="KOM42864.1"/>
    <property type="molecule type" value="Genomic_DNA"/>
</dbReference>